<feature type="compositionally biased region" description="Polar residues" evidence="1">
    <location>
        <begin position="389"/>
        <end position="402"/>
    </location>
</feature>
<feature type="compositionally biased region" description="Polar residues" evidence="1">
    <location>
        <begin position="231"/>
        <end position="243"/>
    </location>
</feature>
<feature type="region of interest" description="Disordered" evidence="1">
    <location>
        <begin position="317"/>
        <end position="358"/>
    </location>
</feature>
<sequence>MSPLRIGLGHMRDRAANLLSTSSTSQSSSQMSGDSLSGVSAWEEQQGEYVGGQRLTTGASAELETLCLTLPQQHPLLPAAPRSAVNACIRPSPRQGLPGPPLTSPFHAPAQMAAFTHFPDKSLRSPAGSLLRFSAETRASFSADPGCSVPPEPAQQHPAEAPQTFAAPPAQQWARRVRSGRALGIMAQAPYIDSSRPAVLPHMRTEGPDPRQSCTCCRNPSHDIQYRQLQQPSAAVPQLQQPSHAPLAGPVMGVNRPEGPPMWGNQTQRSPSAEPHPQHIPFSQPQPTSCPEPQLGRSHTYMPSLITTSRVRFPLPPAGPLSAETSPSLVSRAVGGRSTPFPLPTGRERTPSADRSLSMPKLATGQGFMQALLAEADIEHPGLVPTLSLHSRCSNRPPSSSGRPLATPSHGHQACAPQAVHFEGPARHASAITPQSSAGSVKMGQSPPAHDVHFEGLGGRDREYIAGQPAMKRARSSGTMAGPDGLWQAVQHDRSLISEVKHLVNARLDSPTQQHLKHALYRFATSAALNNGQAKRGFGQGCNKKKNLLVDMAVATLLYNRY</sequence>
<feature type="region of interest" description="Disordered" evidence="1">
    <location>
        <begin position="430"/>
        <end position="456"/>
    </location>
</feature>
<dbReference type="EMBL" id="JALJOS010000046">
    <property type="protein sequence ID" value="KAK9819522.1"/>
    <property type="molecule type" value="Genomic_DNA"/>
</dbReference>
<accession>A0AAW1QDP0</accession>
<feature type="region of interest" description="Disordered" evidence="1">
    <location>
        <begin position="389"/>
        <end position="414"/>
    </location>
</feature>
<proteinExistence type="predicted"/>
<comment type="caution">
    <text evidence="2">The sequence shown here is derived from an EMBL/GenBank/DDBJ whole genome shotgun (WGS) entry which is preliminary data.</text>
</comment>
<feature type="region of interest" description="Disordered" evidence="1">
    <location>
        <begin position="231"/>
        <end position="299"/>
    </location>
</feature>
<organism evidence="2 3">
    <name type="scientific">Apatococcus lobatus</name>
    <dbReference type="NCBI Taxonomy" id="904363"/>
    <lineage>
        <taxon>Eukaryota</taxon>
        <taxon>Viridiplantae</taxon>
        <taxon>Chlorophyta</taxon>
        <taxon>core chlorophytes</taxon>
        <taxon>Trebouxiophyceae</taxon>
        <taxon>Chlorellales</taxon>
        <taxon>Chlorellaceae</taxon>
        <taxon>Apatococcus</taxon>
    </lineage>
</organism>
<feature type="compositionally biased region" description="Polar residues" evidence="1">
    <location>
        <begin position="281"/>
        <end position="291"/>
    </location>
</feature>
<evidence type="ECO:0000256" key="1">
    <source>
        <dbReference type="SAM" id="MobiDB-lite"/>
    </source>
</evidence>
<gene>
    <name evidence="2" type="ORF">WJX74_004767</name>
</gene>
<evidence type="ECO:0000313" key="3">
    <source>
        <dbReference type="Proteomes" id="UP001438707"/>
    </source>
</evidence>
<keyword evidence="3" id="KW-1185">Reference proteome</keyword>
<dbReference type="AlphaFoldDB" id="A0AAW1QDP0"/>
<dbReference type="Proteomes" id="UP001438707">
    <property type="component" value="Unassembled WGS sequence"/>
</dbReference>
<protein>
    <submittedName>
        <fullName evidence="2">Uncharacterized protein</fullName>
    </submittedName>
</protein>
<evidence type="ECO:0000313" key="2">
    <source>
        <dbReference type="EMBL" id="KAK9819522.1"/>
    </source>
</evidence>
<name>A0AAW1QDP0_9CHLO</name>
<feature type="region of interest" description="Disordered" evidence="1">
    <location>
        <begin position="19"/>
        <end position="40"/>
    </location>
</feature>
<reference evidence="2 3" key="1">
    <citation type="journal article" date="2024" name="Nat. Commun.">
        <title>Phylogenomics reveals the evolutionary origins of lichenization in chlorophyte algae.</title>
        <authorList>
            <person name="Puginier C."/>
            <person name="Libourel C."/>
            <person name="Otte J."/>
            <person name="Skaloud P."/>
            <person name="Haon M."/>
            <person name="Grisel S."/>
            <person name="Petersen M."/>
            <person name="Berrin J.G."/>
            <person name="Delaux P.M."/>
            <person name="Dal Grande F."/>
            <person name="Keller J."/>
        </authorList>
    </citation>
    <scope>NUCLEOTIDE SEQUENCE [LARGE SCALE GENOMIC DNA]</scope>
    <source>
        <strain evidence="2 3">SAG 2145</strain>
    </source>
</reference>